<comment type="caution">
    <text evidence="1">The sequence shown here is derived from an EMBL/GenBank/DDBJ whole genome shotgun (WGS) entry which is preliminary data.</text>
</comment>
<reference evidence="1 2" key="1">
    <citation type="submission" date="2019-07" db="EMBL/GenBank/DDBJ databases">
        <title>Whole genome shotgun sequence of Microvirga aerophila NBRC 106136.</title>
        <authorList>
            <person name="Hosoyama A."/>
            <person name="Uohara A."/>
            <person name="Ohji S."/>
            <person name="Ichikawa N."/>
        </authorList>
    </citation>
    <scope>NUCLEOTIDE SEQUENCE [LARGE SCALE GENOMIC DNA]</scope>
    <source>
        <strain evidence="1 2">NBRC 106136</strain>
    </source>
</reference>
<dbReference type="AlphaFoldDB" id="A0A512BVI0"/>
<gene>
    <name evidence="1" type="ORF">MAE02_36600</name>
</gene>
<proteinExistence type="predicted"/>
<protein>
    <submittedName>
        <fullName evidence="1">Uncharacterized protein</fullName>
    </submittedName>
</protein>
<evidence type="ECO:0000313" key="2">
    <source>
        <dbReference type="Proteomes" id="UP000321085"/>
    </source>
</evidence>
<evidence type="ECO:0000313" key="1">
    <source>
        <dbReference type="EMBL" id="GEO15964.1"/>
    </source>
</evidence>
<sequence>MSACGYVPRPVAGLPPGAPWEALPLRKWLAEDRAEPEALSFCAPPECRPGLAAIVVRLSGKDAEITDGVLKDPERLARALRSPAGRTKPVKTMVSVEPMKEAAAYGFAISLAPADEGKVPAYGAALGRRVGEDLRLVLVVGEAPDAVQSTVREVAVRELLP</sequence>
<keyword evidence="2" id="KW-1185">Reference proteome</keyword>
<dbReference type="Proteomes" id="UP000321085">
    <property type="component" value="Unassembled WGS sequence"/>
</dbReference>
<name>A0A512BVI0_9HYPH</name>
<accession>A0A512BVI0</accession>
<dbReference type="EMBL" id="BJYU01000052">
    <property type="protein sequence ID" value="GEO15964.1"/>
    <property type="molecule type" value="Genomic_DNA"/>
</dbReference>
<organism evidence="1 2">
    <name type="scientific">Microvirga aerophila</name>
    <dbReference type="NCBI Taxonomy" id="670291"/>
    <lineage>
        <taxon>Bacteria</taxon>
        <taxon>Pseudomonadati</taxon>
        <taxon>Pseudomonadota</taxon>
        <taxon>Alphaproteobacteria</taxon>
        <taxon>Hyphomicrobiales</taxon>
        <taxon>Methylobacteriaceae</taxon>
        <taxon>Microvirga</taxon>
    </lineage>
</organism>